<dbReference type="Pfam" id="PF01734">
    <property type="entry name" value="Patatin"/>
    <property type="match status" value="1"/>
</dbReference>
<dbReference type="Pfam" id="PF11856">
    <property type="entry name" value="DUF3376"/>
    <property type="match status" value="1"/>
</dbReference>
<evidence type="ECO:0000313" key="5">
    <source>
        <dbReference type="EMBL" id="GCL51750.1"/>
    </source>
</evidence>
<dbReference type="Proteomes" id="UP000435041">
    <property type="component" value="Unassembled WGS sequence"/>
</dbReference>
<evidence type="ECO:0000256" key="3">
    <source>
        <dbReference type="SAM" id="Phobius"/>
    </source>
</evidence>
<feature type="short sequence motif" description="GXSXG" evidence="2">
    <location>
        <begin position="77"/>
        <end position="81"/>
    </location>
</feature>
<evidence type="ECO:0000313" key="6">
    <source>
        <dbReference type="Proteomes" id="UP000435041"/>
    </source>
</evidence>
<keyword evidence="2" id="KW-0442">Lipid degradation</keyword>
<dbReference type="SUPFAM" id="SSF52151">
    <property type="entry name" value="FabD/lysophospholipase-like"/>
    <property type="match status" value="1"/>
</dbReference>
<feature type="transmembrane region" description="Helical" evidence="3">
    <location>
        <begin position="964"/>
        <end position="988"/>
    </location>
</feature>
<comment type="caution">
    <text evidence="5">The sequence shown here is derived from an EMBL/GenBank/DDBJ whole genome shotgun (WGS) entry which is preliminary data.</text>
</comment>
<feature type="transmembrane region" description="Helical" evidence="3">
    <location>
        <begin position="994"/>
        <end position="1016"/>
    </location>
</feature>
<feature type="domain" description="PNPLA" evidence="4">
    <location>
        <begin position="30"/>
        <end position="301"/>
    </location>
</feature>
<dbReference type="InterPro" id="IPR002641">
    <property type="entry name" value="PNPLA_dom"/>
</dbReference>
<gene>
    <name evidence="5" type="ORF">NIES3804_33310</name>
</gene>
<dbReference type="GO" id="GO:0016787">
    <property type="term" value="F:hydrolase activity"/>
    <property type="evidence" value="ECO:0007669"/>
    <property type="project" value="UniProtKB-UniRule"/>
</dbReference>
<accession>A0A6H9GVV7</accession>
<feature type="short sequence motif" description="DGA/G" evidence="2">
    <location>
        <begin position="288"/>
        <end position="290"/>
    </location>
</feature>
<dbReference type="InterPro" id="IPR024282">
    <property type="entry name" value="DUF3376"/>
</dbReference>
<proteinExistence type="predicted"/>
<keyword evidence="2" id="KW-0378">Hydrolase</keyword>
<comment type="caution">
    <text evidence="2">Lacks conserved residue(s) required for the propagation of feature annotation.</text>
</comment>
<protein>
    <recommendedName>
        <fullName evidence="4">PNPLA domain-containing protein</fullName>
    </recommendedName>
</protein>
<evidence type="ECO:0000256" key="2">
    <source>
        <dbReference type="PROSITE-ProRule" id="PRU01161"/>
    </source>
</evidence>
<dbReference type="NCBIfam" id="TIGR03607">
    <property type="entry name" value="patatin-like protein"/>
    <property type="match status" value="1"/>
</dbReference>
<reference evidence="5 6" key="1">
    <citation type="submission" date="2019-02" db="EMBL/GenBank/DDBJ databases">
        <title>Draft genome sequence of Arthrospira platensis NIES-3804.</title>
        <authorList>
            <person name="Yamaguchi H."/>
            <person name="Suzuki S."/>
            <person name="Kawachi M."/>
        </authorList>
    </citation>
    <scope>NUCLEOTIDE SEQUENCE [LARGE SCALE GENOMIC DNA]</scope>
    <source>
        <strain evidence="5 6">NIES-3804</strain>
    </source>
</reference>
<evidence type="ECO:0000259" key="4">
    <source>
        <dbReference type="PROSITE" id="PS51635"/>
    </source>
</evidence>
<dbReference type="EMBL" id="BJCI01000066">
    <property type="protein sequence ID" value="GCL51750.1"/>
    <property type="molecule type" value="Genomic_DNA"/>
</dbReference>
<keyword evidence="3" id="KW-1133">Transmembrane helix</keyword>
<dbReference type="InterPro" id="IPR019894">
    <property type="entry name" value="Patatin-related_protein"/>
</dbReference>
<dbReference type="Gene3D" id="3.40.1090.10">
    <property type="entry name" value="Cytosolic phospholipase A2 catalytic domain"/>
    <property type="match status" value="1"/>
</dbReference>
<feature type="active site" description="Nucleophile" evidence="2">
    <location>
        <position position="79"/>
    </location>
</feature>
<feature type="active site" description="Proton acceptor" evidence="2">
    <location>
        <position position="288"/>
    </location>
</feature>
<dbReference type="RefSeq" id="WP_159294364.1">
    <property type="nucleotide sequence ID" value="NZ_BJCI01000066.1"/>
</dbReference>
<dbReference type="AlphaFoldDB" id="A0A6H9GVV7"/>
<dbReference type="GO" id="GO:0016042">
    <property type="term" value="P:lipid catabolic process"/>
    <property type="evidence" value="ECO:0007669"/>
    <property type="project" value="UniProtKB-UniRule"/>
</dbReference>
<evidence type="ECO:0000256" key="1">
    <source>
        <dbReference type="ARBA" id="ARBA00023098"/>
    </source>
</evidence>
<dbReference type="InterPro" id="IPR016035">
    <property type="entry name" value="Acyl_Trfase/lysoPLipase"/>
</dbReference>
<sequence>MTATPSQNTQSSSANYLKKPDFRKETRLGLVLYGGVSLAVYMNGVCREFYNATRGRGIYKLIKALTDSDIVVDIVSGTSAGGINGVLLSYAVANSYEKIVVDFKEFGDIWRESGDINKLLRPVKKENNQKGVNSLLNGEGYYQEELFKAFEKAGNNQQSAPDGEWYSDFNELDLFITGTDVLGRIYQTFDNSGKVIEIKDNRCVFQLKYREDQDFGDPFSTTDKDTQQALAKLCRITSCFPLAFPVVPVAIKSDNKVDNKLQEWGKLLRNRILPQEPPKEGYKIYFVDGGVLDNRPFSYTTEAIYYRTADRPVNRQLFYLDPNPESFVDSTKFKEMEQPTVWEVITGSLISLPRYQSIGKDLQQIKDINNKIRSYNLLLKSVDEEVSEQTTEAKNRYWRCRLVSLRDIVLSVIFDNQYFVGKEQEQEELLEKSASLLTEFINNSEEIKKREETLNSLAQDVENLDIQYAIRKHNFLLSQIYSLISDAITKDTDDITKYTELKNLANKITWLLELLKVIDQFVQEVIKSEPVRQKFYQLITEEEEDNNQESRNLKREKIYNYLLALLRLILDSRDLADVTLENLKELDFGKINSIRGQLRNRVKVMALDQDWEALTITTGETILEKIEQVSAKLLTEQSENREENIKPVIGKFEKFQLIDQVIYPYQYLSDIRNTSPIKLVRISPNDADKGFGKGKGLEEKLAGDQFRAFGGFFKKSWRSNDILWGRLDGVNRIVDGLLTSESLKAFSGVVSRQIELEQLPGIQEEKIQEYVKRLVDESFPTETQTEKNELIQDLMKLAQPNTTLAKEELEEFLNKLVSLGHSAILKENLGNVFKDAISEQLEWNQQKIYSTPEPNYKYVGGYFDKAVTPLAATELAKRSLEDLKGKEKEYFLGEYGVGSETIGKDIPSNILKSLGARSAIILSYIIESSKTGKRLLGLQILKPILNIYYFLAQRSSPSSYKTQASPLISALKSLLLFIIGFGVIAYLLNILPRLAVLIIATLALLWIIKSLLGLLFGRTSK</sequence>
<keyword evidence="3" id="KW-0472">Membrane</keyword>
<keyword evidence="3" id="KW-0812">Transmembrane</keyword>
<feature type="transmembrane region" description="Helical" evidence="3">
    <location>
        <begin position="935"/>
        <end position="952"/>
    </location>
</feature>
<name>A0A6H9GVV7_MICAE</name>
<organism evidence="5 6">
    <name type="scientific">Microcystis aeruginosa NIES-3804</name>
    <dbReference type="NCBI Taxonomy" id="2517783"/>
    <lineage>
        <taxon>Bacteria</taxon>
        <taxon>Bacillati</taxon>
        <taxon>Cyanobacteriota</taxon>
        <taxon>Cyanophyceae</taxon>
        <taxon>Oscillatoriophycideae</taxon>
        <taxon>Chroococcales</taxon>
        <taxon>Microcystaceae</taxon>
        <taxon>Microcystis</taxon>
    </lineage>
</organism>
<keyword evidence="1 2" id="KW-0443">Lipid metabolism</keyword>
<dbReference type="PROSITE" id="PS51635">
    <property type="entry name" value="PNPLA"/>
    <property type="match status" value="1"/>
</dbReference>